<dbReference type="InterPro" id="IPR019587">
    <property type="entry name" value="Polyketide_cyclase/dehydratase"/>
</dbReference>
<dbReference type="STRING" id="1122192.SAMN02745673_01836"/>
<organism evidence="1 2">
    <name type="scientific">Marinactinospora thermotolerans DSM 45154</name>
    <dbReference type="NCBI Taxonomy" id="1122192"/>
    <lineage>
        <taxon>Bacteria</taxon>
        <taxon>Bacillati</taxon>
        <taxon>Actinomycetota</taxon>
        <taxon>Actinomycetes</taxon>
        <taxon>Streptosporangiales</taxon>
        <taxon>Nocardiopsidaceae</taxon>
        <taxon>Marinactinospora</taxon>
    </lineage>
</organism>
<name>A0A1T4PIV2_9ACTN</name>
<proteinExistence type="predicted"/>
<dbReference type="RefSeq" id="WP_078761188.1">
    <property type="nucleotide sequence ID" value="NZ_FUWS01000004.1"/>
</dbReference>
<dbReference type="InterPro" id="IPR023393">
    <property type="entry name" value="START-like_dom_sf"/>
</dbReference>
<keyword evidence="2" id="KW-1185">Reference proteome</keyword>
<sequence>MFDVEGRSSQSEIHVAAAPGRVWDAVTDIALPAGVSPELRGVEWLGGATRPEEGARFAGHNHHPAIGEWRTVSQIVEFTPPRVFAWAVMDADGRFGPPAADVAERLATWRFELVPEGDGTRLRYCVRIGPGRSGLVMTVERFPDKAQDIVAGRLRELRAGIEATLRAVKERCERPGS</sequence>
<evidence type="ECO:0000313" key="2">
    <source>
        <dbReference type="Proteomes" id="UP000190637"/>
    </source>
</evidence>
<dbReference type="AlphaFoldDB" id="A0A1T4PIV2"/>
<dbReference type="OrthoDB" id="3779334at2"/>
<dbReference type="Gene3D" id="3.30.530.20">
    <property type="match status" value="1"/>
</dbReference>
<dbReference type="SUPFAM" id="SSF55961">
    <property type="entry name" value="Bet v1-like"/>
    <property type="match status" value="1"/>
</dbReference>
<dbReference type="CDD" id="cd07812">
    <property type="entry name" value="SRPBCC"/>
    <property type="match status" value="1"/>
</dbReference>
<dbReference type="Pfam" id="PF10604">
    <property type="entry name" value="Polyketide_cyc2"/>
    <property type="match status" value="1"/>
</dbReference>
<dbReference type="Proteomes" id="UP000190637">
    <property type="component" value="Unassembled WGS sequence"/>
</dbReference>
<accession>A0A1T4PIV2</accession>
<dbReference type="EMBL" id="FUWS01000004">
    <property type="protein sequence ID" value="SJZ91382.1"/>
    <property type="molecule type" value="Genomic_DNA"/>
</dbReference>
<evidence type="ECO:0000313" key="1">
    <source>
        <dbReference type="EMBL" id="SJZ91382.1"/>
    </source>
</evidence>
<gene>
    <name evidence="1" type="ORF">SAMN02745673_01836</name>
</gene>
<reference evidence="1 2" key="1">
    <citation type="submission" date="2017-02" db="EMBL/GenBank/DDBJ databases">
        <authorList>
            <person name="Peterson S.W."/>
        </authorList>
    </citation>
    <scope>NUCLEOTIDE SEQUENCE [LARGE SCALE GENOMIC DNA]</scope>
    <source>
        <strain evidence="1 2">DSM 45154</strain>
    </source>
</reference>
<protein>
    <submittedName>
        <fullName evidence="1">Polyketide cyclase / dehydrase and lipid transport</fullName>
    </submittedName>
</protein>